<protein>
    <submittedName>
        <fullName evidence="3">Glycosyltransferase</fullName>
    </submittedName>
</protein>
<dbReference type="SUPFAM" id="SSF53756">
    <property type="entry name" value="UDP-Glycosyltransferase/glycogen phosphorylase"/>
    <property type="match status" value="3"/>
</dbReference>
<feature type="domain" description="Glycosyl transferase family 1" evidence="2">
    <location>
        <begin position="626"/>
        <end position="787"/>
    </location>
</feature>
<keyword evidence="1" id="KW-0808">Transferase</keyword>
<evidence type="ECO:0000256" key="1">
    <source>
        <dbReference type="ARBA" id="ARBA00022679"/>
    </source>
</evidence>
<comment type="caution">
    <text evidence="3">The sequence shown here is derived from an EMBL/GenBank/DDBJ whole genome shotgun (WGS) entry which is preliminary data.</text>
</comment>
<accession>A0ABP7P0L0</accession>
<dbReference type="InterPro" id="IPR001296">
    <property type="entry name" value="Glyco_trans_1"/>
</dbReference>
<reference evidence="4" key="1">
    <citation type="journal article" date="2019" name="Int. J. Syst. Evol. Microbiol.">
        <title>The Global Catalogue of Microorganisms (GCM) 10K type strain sequencing project: providing services to taxonomists for standard genome sequencing and annotation.</title>
        <authorList>
            <consortium name="The Broad Institute Genomics Platform"/>
            <consortium name="The Broad Institute Genome Sequencing Center for Infectious Disease"/>
            <person name="Wu L."/>
            <person name="Ma J."/>
        </authorList>
    </citation>
    <scope>NUCLEOTIDE SEQUENCE [LARGE SCALE GENOMIC DNA]</scope>
    <source>
        <strain evidence="4">JCM 17555</strain>
    </source>
</reference>
<dbReference type="CDD" id="cd03801">
    <property type="entry name" value="GT4_PimA-like"/>
    <property type="match status" value="1"/>
</dbReference>
<evidence type="ECO:0000313" key="3">
    <source>
        <dbReference type="EMBL" id="GAA3957697.1"/>
    </source>
</evidence>
<evidence type="ECO:0000259" key="2">
    <source>
        <dbReference type="Pfam" id="PF00534"/>
    </source>
</evidence>
<gene>
    <name evidence="3" type="ORF">GCM10022278_15270</name>
</gene>
<dbReference type="PANTHER" id="PTHR46401:SF2">
    <property type="entry name" value="GLYCOSYLTRANSFERASE WBBK-RELATED"/>
    <property type="match status" value="1"/>
</dbReference>
<name>A0ABP7P0L0_9GAMM</name>
<dbReference type="EMBL" id="BAABBO010000007">
    <property type="protein sequence ID" value="GAA3957697.1"/>
    <property type="molecule type" value="Genomic_DNA"/>
</dbReference>
<dbReference type="Gene3D" id="3.40.50.2000">
    <property type="entry name" value="Glycogen Phosphorylase B"/>
    <property type="match status" value="4"/>
</dbReference>
<organism evidence="3 4">
    <name type="scientific">Allohahella marinimesophila</name>
    <dbReference type="NCBI Taxonomy" id="1054972"/>
    <lineage>
        <taxon>Bacteria</taxon>
        <taxon>Pseudomonadati</taxon>
        <taxon>Pseudomonadota</taxon>
        <taxon>Gammaproteobacteria</taxon>
        <taxon>Oceanospirillales</taxon>
        <taxon>Hahellaceae</taxon>
        <taxon>Allohahella</taxon>
    </lineage>
</organism>
<proteinExistence type="predicted"/>
<dbReference type="PANTHER" id="PTHR46401">
    <property type="entry name" value="GLYCOSYLTRANSFERASE WBBK-RELATED"/>
    <property type="match status" value="1"/>
</dbReference>
<dbReference type="CDD" id="cd03809">
    <property type="entry name" value="GT4_MtfB-like"/>
    <property type="match status" value="2"/>
</dbReference>
<sequence>MRIVIDMQGAQTESRYRGIGRYTMAFAHAVVRHSSNHEIFLALNGLFPETIEPIRASFEGLLPQKNVRVWDAPGPVNEESPDNAARREVTELLREAFLASLRPDIVHITSLFEGFVDDAVTSLGRFDKSTPVSVSLYDLIPFLNPDQYLLPNQIYGKFYSRKIDYLKQADLCLAISEFACNEAAIALPEVAGKSRNVSTAVTNEFAEKVICEDAINAVLNKFCLNHEFILYTGGADERKNLVRLIMAYSQLSVFQRKNHQLVFAGRIAQCDIDNLKLVAKKAGVPKTSLIFTGYITDEELVILYKTCALFVFPSWHEGFGLPALEAMACGAPVIAANTSSLPEVVGLPEALFDPFDALAIASKMSEVLDGGAFRTRLIKHGLKQAQQFSWDTTAKLALNAWEELIIKNAMLRKDCVVKGKPKLAFVSPLPPERTGIADYSAALIPELSRYYDLTLVVDQVEVDPLLCQYGEVKDLDWFRRHGAEYDYVIYQFGNSPFHKHMLSTMVEIPGVVVLHDFFLSGLMAWCEEVNFASYAWRKELINSHGLYAAAESFKSRDDAKLRWPVNGHVLQHALGVIVHSDFSIKLAAQFYNSDLSDSWLKIPLVRGLTSYDPTFNRPVDELGYTEHDFLICSFGFLDTAKLNDLLIKAFVESELSKKDTCHLVFVGENHGGDYGDSILRLIKKSGLGERIKITGYVSSDVFNQYLSRADVAVQLRTNSRGESSAAVLDCMNHGIPIIVNANGSLAELDSAAVCMLDDEFENEDLVSALEMLWKQPEKRRTLGALAREIIVTEHSPSACAGRYVKAIEGLSRNRGPTSQAVVNLIARVIEPHSLEAELIPLANAIAQNHPLPKLNDRIFLDVTATCLQDLKSGIERVARALMVSLLTSVTRHQIVPVYLSCDYGRWSYRTACRYTMELLQCPSDGFDDEVCDPGSGDIVLTLDISGSKLVDAACQGFFRSLQNRGVSVRAVVFDLLPISMPTVFPPGADIQHRVWLEALMDFNGAICISQTVAGELRDWAGQNYSETQARRQFSVDSFHLGADVLSSAPTKGLPAKSKTVLNDISSKHSFLLVGTIEPRKGYAETLMAFDKLWEQGHQVNLVIVGKEGWCGLPDDQRRDIPETVRRLSTHPELDKRLFWLSGISDEYLEKVYAASTALIAASYGEGFGLPLVEAAQHKMPIIARDIPVFREVAGKHAFYFGGDKGLTTLSEAIKEWLKLYTAGEHPTSVDMPWTTWKESAQQILDLVTSDGNSARSIKKETL</sequence>
<feature type="domain" description="Glycosyl transferase family 1" evidence="2">
    <location>
        <begin position="1067"/>
        <end position="1219"/>
    </location>
</feature>
<dbReference type="Pfam" id="PF00534">
    <property type="entry name" value="Glycos_transf_1"/>
    <property type="match status" value="3"/>
</dbReference>
<dbReference type="RefSeq" id="WP_344804951.1">
    <property type="nucleotide sequence ID" value="NZ_BAABBO010000007.1"/>
</dbReference>
<feature type="domain" description="Glycosyl transferase family 1" evidence="2">
    <location>
        <begin position="226"/>
        <end position="382"/>
    </location>
</feature>
<evidence type="ECO:0000313" key="4">
    <source>
        <dbReference type="Proteomes" id="UP001501337"/>
    </source>
</evidence>
<keyword evidence="4" id="KW-1185">Reference proteome</keyword>
<dbReference type="Proteomes" id="UP001501337">
    <property type="component" value="Unassembled WGS sequence"/>
</dbReference>